<accession>A0A2A9N8W8</accession>
<name>A0A2A9N8W8_9AGAR</name>
<organism evidence="3 4">
    <name type="scientific">Amanita thiersii Skay4041</name>
    <dbReference type="NCBI Taxonomy" id="703135"/>
    <lineage>
        <taxon>Eukaryota</taxon>
        <taxon>Fungi</taxon>
        <taxon>Dikarya</taxon>
        <taxon>Basidiomycota</taxon>
        <taxon>Agaricomycotina</taxon>
        <taxon>Agaricomycetes</taxon>
        <taxon>Agaricomycetidae</taxon>
        <taxon>Agaricales</taxon>
        <taxon>Pluteineae</taxon>
        <taxon>Amanitaceae</taxon>
        <taxon>Amanita</taxon>
    </lineage>
</organism>
<proteinExistence type="predicted"/>
<keyword evidence="1" id="KW-0812">Transmembrane</keyword>
<protein>
    <submittedName>
        <fullName evidence="3">Uncharacterized protein</fullName>
    </submittedName>
</protein>
<reference evidence="3 4" key="1">
    <citation type="submission" date="2014-02" db="EMBL/GenBank/DDBJ databases">
        <title>Transposable element dynamics among asymbiotic and ectomycorrhizal Amanita fungi.</title>
        <authorList>
            <consortium name="DOE Joint Genome Institute"/>
            <person name="Hess J."/>
            <person name="Skrede I."/>
            <person name="Wolfe B."/>
            <person name="LaButti K."/>
            <person name="Ohm R.A."/>
            <person name="Grigoriev I.V."/>
            <person name="Pringle A."/>
        </authorList>
    </citation>
    <scope>NUCLEOTIDE SEQUENCE [LARGE SCALE GENOMIC DNA]</scope>
    <source>
        <strain evidence="3 4">SKay4041</strain>
    </source>
</reference>
<dbReference type="OrthoDB" id="2873242at2759"/>
<dbReference type="AlphaFoldDB" id="A0A2A9N8W8"/>
<feature type="signal peptide" evidence="2">
    <location>
        <begin position="1"/>
        <end position="15"/>
    </location>
</feature>
<gene>
    <name evidence="3" type="ORF">AMATHDRAFT_51559</name>
</gene>
<keyword evidence="2" id="KW-0732">Signal</keyword>
<keyword evidence="1" id="KW-0472">Membrane</keyword>
<evidence type="ECO:0000256" key="2">
    <source>
        <dbReference type="SAM" id="SignalP"/>
    </source>
</evidence>
<feature type="chain" id="PRO_5012179752" evidence="2">
    <location>
        <begin position="16"/>
        <end position="203"/>
    </location>
</feature>
<dbReference type="EMBL" id="KZ302326">
    <property type="protein sequence ID" value="PFH45624.1"/>
    <property type="molecule type" value="Genomic_DNA"/>
</dbReference>
<evidence type="ECO:0000313" key="4">
    <source>
        <dbReference type="Proteomes" id="UP000242287"/>
    </source>
</evidence>
<sequence>MTCAICLMMSDMVIATFSMALAVVGDRGADLARGEPFPALNLASMSVESAMALLADSVLIYRCWIVYGRSWLVASPLIIFWMGGVASVLFHFVIPLLARDPTQTQAQVDMLSNQGNNDQAGFFACTIAINIFATTAIIVRIWQVVKQNLSPRPSHSLLLTIRVIADSGLLYTLTTISSLITWVLNSKIITEAITVAQGISLAM</sequence>
<keyword evidence="1" id="KW-1133">Transmembrane helix</keyword>
<feature type="transmembrane region" description="Helical" evidence="1">
    <location>
        <begin position="79"/>
        <end position="98"/>
    </location>
</feature>
<keyword evidence="4" id="KW-1185">Reference proteome</keyword>
<evidence type="ECO:0000313" key="3">
    <source>
        <dbReference type="EMBL" id="PFH45624.1"/>
    </source>
</evidence>
<evidence type="ECO:0000256" key="1">
    <source>
        <dbReference type="SAM" id="Phobius"/>
    </source>
</evidence>
<feature type="transmembrane region" description="Helical" evidence="1">
    <location>
        <begin position="120"/>
        <end position="142"/>
    </location>
</feature>
<dbReference type="Proteomes" id="UP000242287">
    <property type="component" value="Unassembled WGS sequence"/>
</dbReference>